<protein>
    <submittedName>
        <fullName evidence="4">SAM-dependent methyltransferase</fullName>
    </submittedName>
</protein>
<dbReference type="PANTHER" id="PTHR10509:SF14">
    <property type="entry name" value="CAFFEOYL-COA O-METHYLTRANSFERASE 3-RELATED"/>
    <property type="match status" value="1"/>
</dbReference>
<dbReference type="OrthoDB" id="9799672at2"/>
<dbReference type="CDD" id="cd02440">
    <property type="entry name" value="AdoMet_MTases"/>
    <property type="match status" value="1"/>
</dbReference>
<dbReference type="EMBL" id="NTFS01000029">
    <property type="protein sequence ID" value="PAX59953.1"/>
    <property type="molecule type" value="Genomic_DNA"/>
</dbReference>
<gene>
    <name evidence="4" type="ORF">CK510_04460</name>
</gene>
<dbReference type="PROSITE" id="PS51682">
    <property type="entry name" value="SAM_OMT_I"/>
    <property type="match status" value="1"/>
</dbReference>
<dbReference type="InterPro" id="IPR029063">
    <property type="entry name" value="SAM-dependent_MTases_sf"/>
</dbReference>
<organism evidence="4 5">
    <name type="scientific">Brunnivagina elsteri CCALA 953</name>
    <dbReference type="NCBI Taxonomy" id="987040"/>
    <lineage>
        <taxon>Bacteria</taxon>
        <taxon>Bacillati</taxon>
        <taxon>Cyanobacteriota</taxon>
        <taxon>Cyanophyceae</taxon>
        <taxon>Nostocales</taxon>
        <taxon>Calotrichaceae</taxon>
        <taxon>Brunnivagina</taxon>
    </lineage>
</organism>
<dbReference type="InterPro" id="IPR050362">
    <property type="entry name" value="Cation-dep_OMT"/>
</dbReference>
<dbReference type="AlphaFoldDB" id="A0A2A2TNC7"/>
<proteinExistence type="predicted"/>
<dbReference type="SUPFAM" id="SSF53335">
    <property type="entry name" value="S-adenosyl-L-methionine-dependent methyltransferases"/>
    <property type="match status" value="1"/>
</dbReference>
<dbReference type="GO" id="GO:0008171">
    <property type="term" value="F:O-methyltransferase activity"/>
    <property type="evidence" value="ECO:0007669"/>
    <property type="project" value="InterPro"/>
</dbReference>
<evidence type="ECO:0000313" key="5">
    <source>
        <dbReference type="Proteomes" id="UP000218238"/>
    </source>
</evidence>
<dbReference type="Gene3D" id="3.40.50.150">
    <property type="entry name" value="Vaccinia Virus protein VP39"/>
    <property type="match status" value="1"/>
</dbReference>
<dbReference type="Proteomes" id="UP000218238">
    <property type="component" value="Unassembled WGS sequence"/>
</dbReference>
<dbReference type="GO" id="GO:0032259">
    <property type="term" value="P:methylation"/>
    <property type="evidence" value="ECO:0007669"/>
    <property type="project" value="UniProtKB-KW"/>
</dbReference>
<comment type="caution">
    <text evidence="4">The sequence shown here is derived from an EMBL/GenBank/DDBJ whole genome shotgun (WGS) entry which is preliminary data.</text>
</comment>
<dbReference type="RefSeq" id="WP_095720544.1">
    <property type="nucleotide sequence ID" value="NZ_NTFS01000029.1"/>
</dbReference>
<dbReference type="Pfam" id="PF01596">
    <property type="entry name" value="Methyltransf_3"/>
    <property type="match status" value="1"/>
</dbReference>
<keyword evidence="3" id="KW-0949">S-adenosyl-L-methionine</keyword>
<dbReference type="PANTHER" id="PTHR10509">
    <property type="entry name" value="O-METHYLTRANSFERASE-RELATED"/>
    <property type="match status" value="1"/>
</dbReference>
<keyword evidence="5" id="KW-1185">Reference proteome</keyword>
<evidence type="ECO:0000256" key="2">
    <source>
        <dbReference type="ARBA" id="ARBA00022679"/>
    </source>
</evidence>
<accession>A0A2A2TNC7</accession>
<evidence type="ECO:0000256" key="3">
    <source>
        <dbReference type="ARBA" id="ARBA00022691"/>
    </source>
</evidence>
<dbReference type="GO" id="GO:0008757">
    <property type="term" value="F:S-adenosylmethionine-dependent methyltransferase activity"/>
    <property type="evidence" value="ECO:0007669"/>
    <property type="project" value="TreeGrafter"/>
</dbReference>
<evidence type="ECO:0000313" key="4">
    <source>
        <dbReference type="EMBL" id="PAX59953.1"/>
    </source>
</evidence>
<keyword evidence="1 4" id="KW-0489">Methyltransferase</keyword>
<name>A0A2A2TNC7_9CYAN</name>
<dbReference type="InterPro" id="IPR002935">
    <property type="entry name" value="SAM_O-MeTrfase"/>
</dbReference>
<evidence type="ECO:0000256" key="1">
    <source>
        <dbReference type="ARBA" id="ARBA00022603"/>
    </source>
</evidence>
<reference evidence="4 5" key="1">
    <citation type="submission" date="2017-08" db="EMBL/GenBank/DDBJ databases">
        <title>Draft genome sequence of filamentous cyanobacterium Calothrix elsteri CCALA 953.</title>
        <authorList>
            <person name="Gagunashvili A.N."/>
            <person name="Elster J."/>
            <person name="Andresson O.S."/>
        </authorList>
    </citation>
    <scope>NUCLEOTIDE SEQUENCE [LARGE SCALE GENOMIC DNA]</scope>
    <source>
        <strain evidence="4 5">CCALA 953</strain>
    </source>
</reference>
<sequence>MSNKTLGLANNLHEYLLSTSVREPEILTKLRQETALHPMAMMQIAPEQGQFMSLLVQLIGAKKTLEIGVFTGYSSLVTALALPPDGKIVACDVSDEYTQIARRYWQEAGIAHKIDLHIAPALETLDKLIADGETETFDFAFIDADKSGYDDYYEYSLKLVRPGGLIAIDNVLWSGKVAEPEDKQDNRTQKIRALNAKIHQDKRVNISLVPIADGLMLAMKLSNP</sequence>
<keyword evidence="2 4" id="KW-0808">Transferase</keyword>